<reference evidence="7 8" key="1">
    <citation type="journal article" date="2010" name="J. Bacteriol.">
        <title>Completed genome sequence of the anaerobic iron-oxidizing bacterium Acidovorax ebreus strain TPSY.</title>
        <authorList>
            <person name="Byrne-Bailey K.G."/>
            <person name="Weber K.A."/>
            <person name="Chair A.H."/>
            <person name="Bose S."/>
            <person name="Knox T."/>
            <person name="Spanbauer T.L."/>
            <person name="Chertkov O."/>
            <person name="Coates J.D."/>
        </authorList>
    </citation>
    <scope>NUCLEOTIDE SEQUENCE [LARGE SCALE GENOMIC DNA]</scope>
    <source>
        <strain evidence="7 8">TPSY</strain>
    </source>
</reference>
<dbReference type="NCBIfam" id="TIGR02044">
    <property type="entry name" value="CueR"/>
    <property type="match status" value="1"/>
</dbReference>
<dbReference type="InterPro" id="IPR011789">
    <property type="entry name" value="CueR"/>
</dbReference>
<dbReference type="AlphaFoldDB" id="A0A9J9U926"/>
<evidence type="ECO:0000313" key="7">
    <source>
        <dbReference type="EMBL" id="ACM31524.1"/>
    </source>
</evidence>
<dbReference type="Proteomes" id="UP000000450">
    <property type="component" value="Chromosome"/>
</dbReference>
<evidence type="ECO:0000256" key="1">
    <source>
        <dbReference type="ARBA" id="ARBA00004496"/>
    </source>
</evidence>
<evidence type="ECO:0000256" key="3">
    <source>
        <dbReference type="ARBA" id="ARBA00023015"/>
    </source>
</evidence>
<keyword evidence="2" id="KW-0963">Cytoplasm</keyword>
<dbReference type="GO" id="GO:0045893">
    <property type="term" value="P:positive regulation of DNA-templated transcription"/>
    <property type="evidence" value="ECO:0007669"/>
    <property type="project" value="InterPro"/>
</dbReference>
<keyword evidence="5" id="KW-0804">Transcription</keyword>
<dbReference type="InterPro" id="IPR009061">
    <property type="entry name" value="DNA-bd_dom_put_sf"/>
</dbReference>
<dbReference type="Pfam" id="PF00376">
    <property type="entry name" value="MerR"/>
    <property type="match status" value="1"/>
</dbReference>
<keyword evidence="4" id="KW-0238">DNA-binding</keyword>
<dbReference type="InterPro" id="IPR000551">
    <property type="entry name" value="MerR-type_HTH_dom"/>
</dbReference>
<dbReference type="CDD" id="cd01108">
    <property type="entry name" value="HTH_CueR"/>
    <property type="match status" value="1"/>
</dbReference>
<keyword evidence="3" id="KW-0805">Transcription regulation</keyword>
<protein>
    <submittedName>
        <fullName evidence="7">Transcriptional regulator, MerR family</fullName>
    </submittedName>
</protein>
<name>A0A9J9U926_ACIET</name>
<dbReference type="Gene3D" id="1.10.1660.10">
    <property type="match status" value="1"/>
</dbReference>
<proteinExistence type="predicted"/>
<dbReference type="GO" id="GO:0003700">
    <property type="term" value="F:DNA-binding transcription factor activity"/>
    <property type="evidence" value="ECO:0007669"/>
    <property type="project" value="InterPro"/>
</dbReference>
<dbReference type="PANTHER" id="PTHR30204">
    <property type="entry name" value="REDOX-CYCLING DRUG-SENSING TRANSCRIPTIONAL ACTIVATOR SOXR"/>
    <property type="match status" value="1"/>
</dbReference>
<dbReference type="PROSITE" id="PS50937">
    <property type="entry name" value="HTH_MERR_2"/>
    <property type="match status" value="1"/>
</dbReference>
<dbReference type="RefSeq" id="WP_012655152.1">
    <property type="nucleotide sequence ID" value="NC_011992.1"/>
</dbReference>
<dbReference type="PROSITE" id="PS00552">
    <property type="entry name" value="HTH_MERR_1"/>
    <property type="match status" value="1"/>
</dbReference>
<organism evidence="7 8">
    <name type="scientific">Acidovorax ebreus (strain TPSY)</name>
    <name type="common">Diaphorobacter sp. (strain TPSY)</name>
    <dbReference type="NCBI Taxonomy" id="535289"/>
    <lineage>
        <taxon>Bacteria</taxon>
        <taxon>Pseudomonadati</taxon>
        <taxon>Pseudomonadota</taxon>
        <taxon>Betaproteobacteria</taxon>
        <taxon>Burkholderiales</taxon>
        <taxon>Comamonadaceae</taxon>
        <taxon>Diaphorobacter</taxon>
    </lineage>
</organism>
<evidence type="ECO:0000259" key="6">
    <source>
        <dbReference type="PROSITE" id="PS50937"/>
    </source>
</evidence>
<evidence type="ECO:0000256" key="4">
    <source>
        <dbReference type="ARBA" id="ARBA00023125"/>
    </source>
</evidence>
<dbReference type="GO" id="GO:0005737">
    <property type="term" value="C:cytoplasm"/>
    <property type="evidence" value="ECO:0007669"/>
    <property type="project" value="UniProtKB-SubCell"/>
</dbReference>
<comment type="subcellular location">
    <subcellularLocation>
        <location evidence="1">Cytoplasm</location>
    </subcellularLocation>
</comment>
<evidence type="ECO:0000256" key="5">
    <source>
        <dbReference type="ARBA" id="ARBA00023163"/>
    </source>
</evidence>
<evidence type="ECO:0000313" key="8">
    <source>
        <dbReference type="Proteomes" id="UP000000450"/>
    </source>
</evidence>
<gene>
    <name evidence="7" type="ordered locus">Dtpsy_0035</name>
</gene>
<dbReference type="InterPro" id="IPR015358">
    <property type="entry name" value="Tscrpt_reg_MerR_DNA-bd"/>
</dbReference>
<accession>A0A9J9U926</accession>
<dbReference type="InterPro" id="IPR047057">
    <property type="entry name" value="MerR_fam"/>
</dbReference>
<dbReference type="Pfam" id="PF09278">
    <property type="entry name" value="MerR-DNA-bind"/>
    <property type="match status" value="1"/>
</dbReference>
<dbReference type="EMBL" id="CP001392">
    <property type="protein sequence ID" value="ACM31524.1"/>
    <property type="molecule type" value="Genomic_DNA"/>
</dbReference>
<dbReference type="PANTHER" id="PTHR30204:SF94">
    <property type="entry name" value="HEAVY METAL-DEPENDENT TRANSCRIPTIONAL REGULATOR HI_0293-RELATED"/>
    <property type="match status" value="1"/>
</dbReference>
<dbReference type="KEGG" id="dia:Dtpsy_0035"/>
<sequence length="167" mass="18208">MSTAPRRLAHRVPRAVAGHAAALDWPVAIGTAAERAGVSARMLRHYESLGLLTGVARTDSGYRQYTEADVHTLRFIRRARDLGFSMEEIATLLGLWQDKQRASSQVKRIAQAHIDNLSERIAAMQAMQRSLQALVHCCHGDDRPDCPILDDLAMAGIPNSGAADVAI</sequence>
<dbReference type="GO" id="GO:0003677">
    <property type="term" value="F:DNA binding"/>
    <property type="evidence" value="ECO:0007669"/>
    <property type="project" value="UniProtKB-KW"/>
</dbReference>
<dbReference type="SMART" id="SM00422">
    <property type="entry name" value="HTH_MERR"/>
    <property type="match status" value="1"/>
</dbReference>
<dbReference type="PRINTS" id="PR00040">
    <property type="entry name" value="HTHMERR"/>
</dbReference>
<dbReference type="SUPFAM" id="SSF46955">
    <property type="entry name" value="Putative DNA-binding domain"/>
    <property type="match status" value="1"/>
</dbReference>
<keyword evidence="8" id="KW-1185">Reference proteome</keyword>
<evidence type="ECO:0000256" key="2">
    <source>
        <dbReference type="ARBA" id="ARBA00022490"/>
    </source>
</evidence>
<feature type="domain" description="HTH merR-type" evidence="6">
    <location>
        <begin position="29"/>
        <end position="95"/>
    </location>
</feature>
<dbReference type="GO" id="GO:0005507">
    <property type="term" value="F:copper ion binding"/>
    <property type="evidence" value="ECO:0007669"/>
    <property type="project" value="InterPro"/>
</dbReference>